<dbReference type="OrthoDB" id="115410at2759"/>
<feature type="region of interest" description="Disordered" evidence="1">
    <location>
        <begin position="97"/>
        <end position="136"/>
    </location>
</feature>
<keyword evidence="3" id="KW-1185">Reference proteome</keyword>
<comment type="caution">
    <text evidence="2">The sequence shown here is derived from an EMBL/GenBank/DDBJ whole genome shotgun (WGS) entry which is preliminary data.</text>
</comment>
<accession>A0A225VER2</accession>
<gene>
    <name evidence="2" type="ORF">PHMEG_00024843</name>
</gene>
<evidence type="ECO:0000313" key="3">
    <source>
        <dbReference type="Proteomes" id="UP000198211"/>
    </source>
</evidence>
<dbReference type="Proteomes" id="UP000198211">
    <property type="component" value="Unassembled WGS sequence"/>
</dbReference>
<sequence length="273" mass="31145">MDLKQKNVKARVLNYFDRFDELIEEYGLSIALDGNDKLKCRLLTDNLRPASLKEQVQLYQDLDSTVKINLPRLFDIKAEALKNQQCFDLYHSIKDRTTTKPGAKMNSSTNKKTQSGDRSQSSRDHRSNEQSAPQKRADFPAQGCLHCKGQHWLNDCPTVSDEQKKLALRAFMDKRKGANLQIEEELETKHVAFNGVAVMPYHSDNGTKYNIIPRHIVQEILEVAPTAKISQLERPIDGKAVGGARIRCRESIQLDLELLTPAGKVRIRNLYYH</sequence>
<feature type="compositionally biased region" description="Polar residues" evidence="1">
    <location>
        <begin position="105"/>
        <end position="119"/>
    </location>
</feature>
<dbReference type="AlphaFoldDB" id="A0A225VER2"/>
<name>A0A225VER2_9STRA</name>
<evidence type="ECO:0000313" key="2">
    <source>
        <dbReference type="EMBL" id="OWZ03429.1"/>
    </source>
</evidence>
<evidence type="ECO:0000256" key="1">
    <source>
        <dbReference type="SAM" id="MobiDB-lite"/>
    </source>
</evidence>
<protein>
    <submittedName>
        <fullName evidence="2">Uncharacterized protein</fullName>
    </submittedName>
</protein>
<proteinExistence type="predicted"/>
<dbReference type="EMBL" id="NBNE01005526">
    <property type="protein sequence ID" value="OWZ03429.1"/>
    <property type="molecule type" value="Genomic_DNA"/>
</dbReference>
<organism evidence="2 3">
    <name type="scientific">Phytophthora megakarya</name>
    <dbReference type="NCBI Taxonomy" id="4795"/>
    <lineage>
        <taxon>Eukaryota</taxon>
        <taxon>Sar</taxon>
        <taxon>Stramenopiles</taxon>
        <taxon>Oomycota</taxon>
        <taxon>Peronosporomycetes</taxon>
        <taxon>Peronosporales</taxon>
        <taxon>Peronosporaceae</taxon>
        <taxon>Phytophthora</taxon>
    </lineage>
</organism>
<reference evidence="3" key="1">
    <citation type="submission" date="2017-03" db="EMBL/GenBank/DDBJ databases">
        <title>Phytopthora megakarya and P. palmivora, two closely related causual agents of cacao black pod achieved similar genome size and gene model numbers by different mechanisms.</title>
        <authorList>
            <person name="Ali S."/>
            <person name="Shao J."/>
            <person name="Larry D.J."/>
            <person name="Kronmiller B."/>
            <person name="Shen D."/>
            <person name="Strem M.D."/>
            <person name="Melnick R.L."/>
            <person name="Guiltinan M.J."/>
            <person name="Tyler B.M."/>
            <person name="Meinhardt L.W."/>
            <person name="Bailey B.A."/>
        </authorList>
    </citation>
    <scope>NUCLEOTIDE SEQUENCE [LARGE SCALE GENOMIC DNA]</scope>
    <source>
        <strain evidence="3">zdho120</strain>
    </source>
</reference>